<dbReference type="Pfam" id="PF05116">
    <property type="entry name" value="S6PP"/>
    <property type="match status" value="1"/>
</dbReference>
<comment type="caution">
    <text evidence="19">The sequence shown here is derived from an EMBL/GenBank/DDBJ whole genome shotgun (WGS) entry which is preliminary data.</text>
</comment>
<gene>
    <name evidence="19" type="ORF">LITE_LOCUS13208</name>
</gene>
<comment type="cofactor">
    <cofactor evidence="1">
        <name>Mg(2+)</name>
        <dbReference type="ChEBI" id="CHEBI:18420"/>
    </cofactor>
</comment>
<dbReference type="PANTHER" id="PTHR48041">
    <property type="entry name" value="ABC TRANSPORTER G FAMILY MEMBER 28"/>
    <property type="match status" value="1"/>
</dbReference>
<evidence type="ECO:0000256" key="5">
    <source>
        <dbReference type="ARBA" id="ARBA00005814"/>
    </source>
</evidence>
<dbReference type="GO" id="GO:0050307">
    <property type="term" value="F:sucrose-phosphate phosphatase activity"/>
    <property type="evidence" value="ECO:0007669"/>
    <property type="project" value="UniProtKB-EC"/>
</dbReference>
<evidence type="ECO:0000256" key="9">
    <source>
        <dbReference type="ARBA" id="ARBA00022448"/>
    </source>
</evidence>
<evidence type="ECO:0000256" key="8">
    <source>
        <dbReference type="ARBA" id="ARBA00013112"/>
    </source>
</evidence>
<dbReference type="SUPFAM" id="SSF54427">
    <property type="entry name" value="NTF2-like"/>
    <property type="match status" value="1"/>
</dbReference>
<feature type="transmembrane region" description="Helical" evidence="17">
    <location>
        <begin position="349"/>
        <end position="369"/>
    </location>
</feature>
<evidence type="ECO:0000256" key="12">
    <source>
        <dbReference type="ARBA" id="ARBA00022840"/>
    </source>
</evidence>
<feature type="domain" description="ABC transporter" evidence="18">
    <location>
        <begin position="1"/>
        <end position="234"/>
    </location>
</feature>
<comment type="subcellular location">
    <subcellularLocation>
        <location evidence="3">Membrane</location>
        <topology evidence="3">Multi-pass membrane protein</topology>
    </subcellularLocation>
</comment>
<proteinExistence type="inferred from homology"/>
<dbReference type="EMBL" id="CAMGYJ010000004">
    <property type="protein sequence ID" value="CAI0406448.1"/>
    <property type="molecule type" value="Genomic_DNA"/>
</dbReference>
<comment type="similarity">
    <text evidence="5">Belongs to the ABC transporter superfamily. ABCG family. Eye pigment precursor importer (TC 3.A.1.204) subfamily.</text>
</comment>
<dbReference type="InterPro" id="IPR050352">
    <property type="entry name" value="ABCG_transporters"/>
</dbReference>
<evidence type="ECO:0000256" key="2">
    <source>
        <dbReference type="ARBA" id="ARBA00003645"/>
    </source>
</evidence>
<keyword evidence="9" id="KW-0813">Transport</keyword>
<organism evidence="19 20">
    <name type="scientific">Linum tenue</name>
    <dbReference type="NCBI Taxonomy" id="586396"/>
    <lineage>
        <taxon>Eukaryota</taxon>
        <taxon>Viridiplantae</taxon>
        <taxon>Streptophyta</taxon>
        <taxon>Embryophyta</taxon>
        <taxon>Tracheophyta</taxon>
        <taxon>Spermatophyta</taxon>
        <taxon>Magnoliopsida</taxon>
        <taxon>eudicotyledons</taxon>
        <taxon>Gunneridae</taxon>
        <taxon>Pentapetalae</taxon>
        <taxon>rosids</taxon>
        <taxon>fabids</taxon>
        <taxon>Malpighiales</taxon>
        <taxon>Linaceae</taxon>
        <taxon>Linum</taxon>
    </lineage>
</organism>
<feature type="transmembrane region" description="Helical" evidence="17">
    <location>
        <begin position="381"/>
        <end position="403"/>
    </location>
</feature>
<comment type="pathway">
    <text evidence="4">Glycan biosynthesis; sucrose biosynthesis; sucrose from D-fructose 6-phosphate and UDP-alpha-D-glucose: step 2/2.</text>
</comment>
<evidence type="ECO:0000313" key="20">
    <source>
        <dbReference type="Proteomes" id="UP001154282"/>
    </source>
</evidence>
<keyword evidence="15 17" id="KW-0472">Membrane</keyword>
<dbReference type="Pfam" id="PF01061">
    <property type="entry name" value="ABC2_membrane"/>
    <property type="match status" value="1"/>
</dbReference>
<keyword evidence="14 17" id="KW-1133">Transmembrane helix</keyword>
<dbReference type="Pfam" id="PF00005">
    <property type="entry name" value="ABC_tran"/>
    <property type="match status" value="1"/>
</dbReference>
<dbReference type="SFLD" id="SFLDG01141">
    <property type="entry name" value="C2.B.1:_Sucrose_Phosphatase_Li"/>
    <property type="match status" value="1"/>
</dbReference>
<dbReference type="InterPro" id="IPR043926">
    <property type="entry name" value="ABCG_dom"/>
</dbReference>
<reference evidence="19" key="1">
    <citation type="submission" date="2022-08" db="EMBL/GenBank/DDBJ databases">
        <authorList>
            <person name="Gutierrez-Valencia J."/>
        </authorList>
    </citation>
    <scope>NUCLEOTIDE SEQUENCE</scope>
</reference>
<comment type="function">
    <text evidence="2">Catalyzes the final step of sucrose synthesis.</text>
</comment>
<dbReference type="InterPro" id="IPR006379">
    <property type="entry name" value="HAD-SF_hydro_IIB"/>
</dbReference>
<dbReference type="GO" id="GO:0005524">
    <property type="term" value="F:ATP binding"/>
    <property type="evidence" value="ECO:0007669"/>
    <property type="project" value="UniProtKB-KW"/>
</dbReference>
<evidence type="ECO:0000313" key="19">
    <source>
        <dbReference type="EMBL" id="CAI0406448.1"/>
    </source>
</evidence>
<comment type="catalytic activity">
    <reaction evidence="16">
        <text>sucrose 6(F)-phosphate + H2O = sucrose + phosphate</text>
        <dbReference type="Rhea" id="RHEA:19289"/>
        <dbReference type="ChEBI" id="CHEBI:15377"/>
        <dbReference type="ChEBI" id="CHEBI:17992"/>
        <dbReference type="ChEBI" id="CHEBI:43474"/>
        <dbReference type="ChEBI" id="CHEBI:57723"/>
        <dbReference type="EC" id="3.1.3.24"/>
    </reaction>
</comment>
<dbReference type="SFLD" id="SFLDG01140">
    <property type="entry name" value="C2.B:_Phosphomannomutase_and_P"/>
    <property type="match status" value="1"/>
</dbReference>
<dbReference type="Gene3D" id="3.90.1070.10">
    <property type="match status" value="1"/>
</dbReference>
<dbReference type="InterPro" id="IPR003593">
    <property type="entry name" value="AAA+_ATPase"/>
</dbReference>
<evidence type="ECO:0000256" key="10">
    <source>
        <dbReference type="ARBA" id="ARBA00022692"/>
    </source>
</evidence>
<dbReference type="GO" id="GO:0000287">
    <property type="term" value="F:magnesium ion binding"/>
    <property type="evidence" value="ECO:0007669"/>
    <property type="project" value="InterPro"/>
</dbReference>
<dbReference type="GO" id="GO:0016887">
    <property type="term" value="F:ATP hydrolysis activity"/>
    <property type="evidence" value="ECO:0007669"/>
    <property type="project" value="InterPro"/>
</dbReference>
<keyword evidence="11" id="KW-0547">Nucleotide-binding</keyword>
<accession>A0AAV0J954</accession>
<dbReference type="SMART" id="SM00382">
    <property type="entry name" value="AAA"/>
    <property type="match status" value="1"/>
</dbReference>
<dbReference type="Pfam" id="PF19055">
    <property type="entry name" value="ABC2_membrane_7"/>
    <property type="match status" value="1"/>
</dbReference>
<dbReference type="CDD" id="cd02605">
    <property type="entry name" value="HAD_SPP"/>
    <property type="match status" value="1"/>
</dbReference>
<comment type="subunit">
    <text evidence="7">Homodimer.</text>
</comment>
<dbReference type="EC" id="3.1.3.24" evidence="8"/>
<evidence type="ECO:0000256" key="4">
    <source>
        <dbReference type="ARBA" id="ARBA00005070"/>
    </source>
</evidence>
<dbReference type="InterPro" id="IPR003439">
    <property type="entry name" value="ABC_transporter-like_ATP-bd"/>
</dbReference>
<dbReference type="PROSITE" id="PS50893">
    <property type="entry name" value="ABC_TRANSPORTER_2"/>
    <property type="match status" value="1"/>
</dbReference>
<dbReference type="InterPro" id="IPR006380">
    <property type="entry name" value="SPP-like_dom"/>
</dbReference>
<evidence type="ECO:0000256" key="15">
    <source>
        <dbReference type="ARBA" id="ARBA00023136"/>
    </source>
</evidence>
<dbReference type="SFLD" id="SFLDS00003">
    <property type="entry name" value="Haloacid_Dehalogenase"/>
    <property type="match status" value="1"/>
</dbReference>
<evidence type="ECO:0000256" key="7">
    <source>
        <dbReference type="ARBA" id="ARBA00011738"/>
    </source>
</evidence>
<dbReference type="InterPro" id="IPR013679">
    <property type="entry name" value="SPP_C"/>
</dbReference>
<dbReference type="NCBIfam" id="TIGR01484">
    <property type="entry name" value="HAD-SF-IIB"/>
    <property type="match status" value="1"/>
</dbReference>
<comment type="similarity">
    <text evidence="6">Belongs to the sucrose phosphatase family.</text>
</comment>
<dbReference type="Proteomes" id="UP001154282">
    <property type="component" value="Unassembled WGS sequence"/>
</dbReference>
<dbReference type="InterPro" id="IPR013525">
    <property type="entry name" value="ABC2_TM"/>
</dbReference>
<dbReference type="PROSITE" id="PS00211">
    <property type="entry name" value="ABC_TRANSPORTER_1"/>
    <property type="match status" value="1"/>
</dbReference>
<dbReference type="GO" id="GO:0005986">
    <property type="term" value="P:sucrose biosynthetic process"/>
    <property type="evidence" value="ECO:0007669"/>
    <property type="project" value="InterPro"/>
</dbReference>
<evidence type="ECO:0000256" key="3">
    <source>
        <dbReference type="ARBA" id="ARBA00004141"/>
    </source>
</evidence>
<dbReference type="InterPro" id="IPR027417">
    <property type="entry name" value="P-loop_NTPase"/>
</dbReference>
<keyword evidence="10 17" id="KW-0812">Transmembrane</keyword>
<dbReference type="NCBIfam" id="TIGR01482">
    <property type="entry name" value="SPP-subfamily"/>
    <property type="match status" value="1"/>
</dbReference>
<evidence type="ECO:0000259" key="18">
    <source>
        <dbReference type="PROSITE" id="PS50893"/>
    </source>
</evidence>
<evidence type="ECO:0000256" key="13">
    <source>
        <dbReference type="ARBA" id="ARBA00022842"/>
    </source>
</evidence>
<dbReference type="Pfam" id="PF08472">
    <property type="entry name" value="S6PP_C"/>
    <property type="match status" value="1"/>
</dbReference>
<dbReference type="InterPro" id="IPR017871">
    <property type="entry name" value="ABC_transporter-like_CS"/>
</dbReference>
<dbReference type="AlphaFoldDB" id="A0AAV0J954"/>
<dbReference type="PANTHER" id="PTHR48041:SF94">
    <property type="entry name" value="ABC TRANSPORTER G FAMILY MEMBER 22"/>
    <property type="match status" value="1"/>
</dbReference>
<evidence type="ECO:0000256" key="16">
    <source>
        <dbReference type="ARBA" id="ARBA00048036"/>
    </source>
</evidence>
<feature type="transmembrane region" description="Helical" evidence="17">
    <location>
        <begin position="433"/>
        <end position="451"/>
    </location>
</feature>
<evidence type="ECO:0000256" key="6">
    <source>
        <dbReference type="ARBA" id="ARBA00007211"/>
    </source>
</evidence>
<dbReference type="NCBIfam" id="TIGR01485">
    <property type="entry name" value="SPP_plant-cyano"/>
    <property type="match status" value="1"/>
</dbReference>
<evidence type="ECO:0000256" key="11">
    <source>
        <dbReference type="ARBA" id="ARBA00022741"/>
    </source>
</evidence>
<keyword evidence="13" id="KW-0460">Magnesium</keyword>
<dbReference type="InterPro" id="IPR036412">
    <property type="entry name" value="HAD-like_sf"/>
</dbReference>
<dbReference type="SUPFAM" id="SSF52540">
    <property type="entry name" value="P-loop containing nucleoside triphosphate hydrolases"/>
    <property type="match status" value="1"/>
</dbReference>
<evidence type="ECO:0000256" key="17">
    <source>
        <dbReference type="SAM" id="Phobius"/>
    </source>
</evidence>
<dbReference type="Gene3D" id="3.40.50.1000">
    <property type="entry name" value="HAD superfamily/HAD-like"/>
    <property type="match status" value="1"/>
</dbReference>
<dbReference type="GO" id="GO:0016020">
    <property type="term" value="C:membrane"/>
    <property type="evidence" value="ECO:0007669"/>
    <property type="project" value="UniProtKB-SubCell"/>
</dbReference>
<dbReference type="SUPFAM" id="SSF56784">
    <property type="entry name" value="HAD-like"/>
    <property type="match status" value="1"/>
</dbReference>
<dbReference type="GO" id="GO:0140359">
    <property type="term" value="F:ABC-type transporter activity"/>
    <property type="evidence" value="ECO:0007669"/>
    <property type="project" value="InterPro"/>
</dbReference>
<dbReference type="InterPro" id="IPR012847">
    <property type="entry name" value="Sucrose_phosphatase_pln/cyn"/>
</dbReference>
<name>A0AAV0J954_9ROSI</name>
<keyword evidence="20" id="KW-1185">Reference proteome</keyword>
<dbReference type="SFLD" id="SFLDF00043">
    <property type="entry name" value="sucrose-phosphatase"/>
    <property type="match status" value="1"/>
</dbReference>
<keyword evidence="12" id="KW-0067">ATP-binding</keyword>
<evidence type="ECO:0000256" key="1">
    <source>
        <dbReference type="ARBA" id="ARBA00001946"/>
    </source>
</evidence>
<dbReference type="Gene3D" id="3.10.450.50">
    <property type="match status" value="1"/>
</dbReference>
<protein>
    <recommendedName>
        <fullName evidence="8">sucrose-phosphate phosphatase</fullName>
        <ecNumber evidence="8">3.1.3.24</ecNumber>
    </recommendedName>
</protein>
<dbReference type="InterPro" id="IPR023214">
    <property type="entry name" value="HAD_sf"/>
</dbReference>
<sequence>MTSTREKDILNGITGCVNPGEVLALMGPSGSGKTTLLNLLGGRLNQSSNLGGSVTYNDQPYSKSLKSRIGFVTQDDVLFPHLTVRETLTYAALLRLPSSLTREEKTKRAIDVIQELGLERCQDTIIGGSFVRGVSGGERKRVSIGNEIIINPSLLFLDEPTSGLDSTTALRIVQMLQEIAEAGKTVITTIHQPSSRLFHKFDKLVLLGKGSLLYFGKASEVMAYFSSIGCNPLLAMNPAEFLLDLANGNINDVSVPSELEDKVHVGNGEAETRNGKPAPAIVHEYLVEAYETRVAKREKKKLLAPIPLDEEVKLKVSSPKRLWGATWWEQYTILYCRGIKERRHDYFSWLRITQVVSTATILGLLWWQSDTSSPKGLQDQAGLLFFIAVFWGFFPVFTAIFTFPQERAVLSKERSADMYRLSAYFMARTTSDLPLDLVLPVLFLLVVYFMAGLKMGAGPFFLTMITVFLCIVAAQAEVDSLLGMERLKESARLMIVSDLDHTMVDHHDKENLSLLRFNALWEAHYRFDSLLVFSTGRSPTLYKELRKEKPMLTPDITIMSVGTEITYGNSMIPDDGWVEVLNHKWDRKVVTEETSKFPELTLQSETEQRPHKISFYVDKAKAQDVIKALSGIFQKLGLDVKIIYSGGMDLDILPQGAGKGQALAYLHKKFKNEGKLPKNTLVCGDSGNDAELFTIPDVHGVMVSNAQEELLQWYNENAKSNPKVMHATERCAAGIIQAIGHFGLGPNTSPRDVTKPKEGDSESIHPNHELVKFFLFMEKWRRAEIENSEEYLSSFKSDSDPSGILVHPSGAELCLSDAMNKIRSWYGDKQGKQFRIWVDQVSSVPIGSSTWLTKFYKWEQSEEERQGCVTTCIVTLKAGNPTPTFLHVHQTWLDGSAASKDQSTWLL</sequence>
<dbReference type="FunFam" id="3.40.50.300:FF:000337">
    <property type="entry name" value="ABC transporter G family member 22"/>
    <property type="match status" value="1"/>
</dbReference>
<dbReference type="Gene3D" id="3.40.50.300">
    <property type="entry name" value="P-loop containing nucleotide triphosphate hydrolases"/>
    <property type="match status" value="1"/>
</dbReference>
<evidence type="ECO:0000256" key="14">
    <source>
        <dbReference type="ARBA" id="ARBA00022989"/>
    </source>
</evidence>
<dbReference type="InterPro" id="IPR032710">
    <property type="entry name" value="NTF2-like_dom_sf"/>
</dbReference>